<sequence>MGLFLSKLILGCFYVSLDVKVGFVDGLLCFHCWVSGRVLAHHSGFSLDGIGGSRLGPDWNPDSCSCGKVDNGIAVSSQ</sequence>
<gene>
    <name evidence="1" type="ORF">L2E82_34703</name>
</gene>
<keyword evidence="2" id="KW-1185">Reference proteome</keyword>
<evidence type="ECO:0000313" key="1">
    <source>
        <dbReference type="EMBL" id="KAI3723248.1"/>
    </source>
</evidence>
<dbReference type="Proteomes" id="UP001055811">
    <property type="component" value="Linkage Group LG06"/>
</dbReference>
<accession>A0ACB9BMU3</accession>
<evidence type="ECO:0000313" key="2">
    <source>
        <dbReference type="Proteomes" id="UP001055811"/>
    </source>
</evidence>
<organism evidence="1 2">
    <name type="scientific">Cichorium intybus</name>
    <name type="common">Chicory</name>
    <dbReference type="NCBI Taxonomy" id="13427"/>
    <lineage>
        <taxon>Eukaryota</taxon>
        <taxon>Viridiplantae</taxon>
        <taxon>Streptophyta</taxon>
        <taxon>Embryophyta</taxon>
        <taxon>Tracheophyta</taxon>
        <taxon>Spermatophyta</taxon>
        <taxon>Magnoliopsida</taxon>
        <taxon>eudicotyledons</taxon>
        <taxon>Gunneridae</taxon>
        <taxon>Pentapetalae</taxon>
        <taxon>asterids</taxon>
        <taxon>campanulids</taxon>
        <taxon>Asterales</taxon>
        <taxon>Asteraceae</taxon>
        <taxon>Cichorioideae</taxon>
        <taxon>Cichorieae</taxon>
        <taxon>Cichoriinae</taxon>
        <taxon>Cichorium</taxon>
    </lineage>
</organism>
<reference evidence="2" key="1">
    <citation type="journal article" date="2022" name="Mol. Ecol. Resour.">
        <title>The genomes of chicory, endive, great burdock and yacon provide insights into Asteraceae palaeo-polyploidization history and plant inulin production.</title>
        <authorList>
            <person name="Fan W."/>
            <person name="Wang S."/>
            <person name="Wang H."/>
            <person name="Wang A."/>
            <person name="Jiang F."/>
            <person name="Liu H."/>
            <person name="Zhao H."/>
            <person name="Xu D."/>
            <person name="Zhang Y."/>
        </authorList>
    </citation>
    <scope>NUCLEOTIDE SEQUENCE [LARGE SCALE GENOMIC DNA]</scope>
    <source>
        <strain evidence="2">cv. Punajuju</strain>
    </source>
</reference>
<name>A0ACB9BMU3_CICIN</name>
<protein>
    <submittedName>
        <fullName evidence="1">Uncharacterized protein</fullName>
    </submittedName>
</protein>
<reference evidence="1 2" key="2">
    <citation type="journal article" date="2022" name="Mol. Ecol. Resour.">
        <title>The genomes of chicory, endive, great burdock and yacon provide insights into Asteraceae paleo-polyploidization history and plant inulin production.</title>
        <authorList>
            <person name="Fan W."/>
            <person name="Wang S."/>
            <person name="Wang H."/>
            <person name="Wang A."/>
            <person name="Jiang F."/>
            <person name="Liu H."/>
            <person name="Zhao H."/>
            <person name="Xu D."/>
            <person name="Zhang Y."/>
        </authorList>
    </citation>
    <scope>NUCLEOTIDE SEQUENCE [LARGE SCALE GENOMIC DNA]</scope>
    <source>
        <strain evidence="2">cv. Punajuju</strain>
        <tissue evidence="1">Leaves</tissue>
    </source>
</reference>
<proteinExistence type="predicted"/>
<dbReference type="EMBL" id="CM042014">
    <property type="protein sequence ID" value="KAI3723248.1"/>
    <property type="molecule type" value="Genomic_DNA"/>
</dbReference>
<comment type="caution">
    <text evidence="1">The sequence shown here is derived from an EMBL/GenBank/DDBJ whole genome shotgun (WGS) entry which is preliminary data.</text>
</comment>